<dbReference type="Proteomes" id="UP000199473">
    <property type="component" value="Unassembled WGS sequence"/>
</dbReference>
<evidence type="ECO:0000313" key="3">
    <source>
        <dbReference type="EMBL" id="SFK94037.1"/>
    </source>
</evidence>
<feature type="chain" id="PRO_5011733553" evidence="2">
    <location>
        <begin position="26"/>
        <end position="324"/>
    </location>
</feature>
<dbReference type="EMBL" id="FOSQ01000011">
    <property type="protein sequence ID" value="SFK94037.1"/>
    <property type="molecule type" value="Genomic_DNA"/>
</dbReference>
<dbReference type="Pfam" id="PF03401">
    <property type="entry name" value="TctC"/>
    <property type="match status" value="1"/>
</dbReference>
<dbReference type="Gene3D" id="3.40.190.10">
    <property type="entry name" value="Periplasmic binding protein-like II"/>
    <property type="match status" value="1"/>
</dbReference>
<name>A0A1I4DP18_9PROT</name>
<evidence type="ECO:0000256" key="1">
    <source>
        <dbReference type="ARBA" id="ARBA00006987"/>
    </source>
</evidence>
<dbReference type="STRING" id="1123062.SAMN02745775_111118"/>
<protein>
    <submittedName>
        <fullName evidence="3">Tripartite-type tricarboxylate transporter, receptor component TctC</fullName>
    </submittedName>
</protein>
<gene>
    <name evidence="3" type="ORF">SAMN02745775_111118</name>
</gene>
<reference evidence="3 4" key="1">
    <citation type="submission" date="2016-10" db="EMBL/GenBank/DDBJ databases">
        <authorList>
            <person name="de Groot N.N."/>
        </authorList>
    </citation>
    <scope>NUCLEOTIDE SEQUENCE [LARGE SCALE GENOMIC DNA]</scope>
    <source>
        <strain evidence="3 4">DSM 19981</strain>
    </source>
</reference>
<dbReference type="AlphaFoldDB" id="A0A1I4DP18"/>
<sequence length="324" mass="33670">MSETWITRRGALAAGLAVAVAPASAQERFPTRPVRLVVAFPPGGGTDILGRLLAQRMQEALGQPVVVENRGGAGGNIAAVAIAQSAPDGYAVLFTGSSLAVNEVLFRSPGYDSRRDFAAVARPASTPMMLVVHKDLPARDVAGLIADAKARPGALNCAVPGAGTSQHLAFELFNEMAGTRITGVPYRGGGPAIAAVVSGEVQMLFTSAGSVEALVRDGRMRALAVTTRARLPGWPEVPTVGEALPGFIAELWYGLYAPAATPPAVVAALEGAVRDSVADPAFAQRLRDRGFEPDFLGAAATASATQEERARWEPVIRRAGITPE</sequence>
<comment type="similarity">
    <text evidence="1">Belongs to the UPF0065 (bug) family.</text>
</comment>
<dbReference type="SUPFAM" id="SSF53850">
    <property type="entry name" value="Periplasmic binding protein-like II"/>
    <property type="match status" value="1"/>
</dbReference>
<evidence type="ECO:0000313" key="4">
    <source>
        <dbReference type="Proteomes" id="UP000199473"/>
    </source>
</evidence>
<dbReference type="InterPro" id="IPR042100">
    <property type="entry name" value="Bug_dom1"/>
</dbReference>
<organism evidence="3 4">
    <name type="scientific">Falsiroseomonas stagni DSM 19981</name>
    <dbReference type="NCBI Taxonomy" id="1123062"/>
    <lineage>
        <taxon>Bacteria</taxon>
        <taxon>Pseudomonadati</taxon>
        <taxon>Pseudomonadota</taxon>
        <taxon>Alphaproteobacteria</taxon>
        <taxon>Acetobacterales</taxon>
        <taxon>Roseomonadaceae</taxon>
        <taxon>Falsiroseomonas</taxon>
    </lineage>
</organism>
<keyword evidence="2" id="KW-0732">Signal</keyword>
<dbReference type="PANTHER" id="PTHR42928">
    <property type="entry name" value="TRICARBOXYLATE-BINDING PROTEIN"/>
    <property type="match status" value="1"/>
</dbReference>
<dbReference type="CDD" id="cd07012">
    <property type="entry name" value="PBP2_Bug_TTT"/>
    <property type="match status" value="1"/>
</dbReference>
<proteinExistence type="inferred from homology"/>
<keyword evidence="3" id="KW-0675">Receptor</keyword>
<dbReference type="Gene3D" id="3.40.190.150">
    <property type="entry name" value="Bordetella uptake gene, domain 1"/>
    <property type="match status" value="1"/>
</dbReference>
<dbReference type="InterPro" id="IPR005064">
    <property type="entry name" value="BUG"/>
</dbReference>
<dbReference type="PIRSF" id="PIRSF017082">
    <property type="entry name" value="YflP"/>
    <property type="match status" value="1"/>
</dbReference>
<evidence type="ECO:0000256" key="2">
    <source>
        <dbReference type="SAM" id="SignalP"/>
    </source>
</evidence>
<keyword evidence="4" id="KW-1185">Reference proteome</keyword>
<feature type="signal peptide" evidence="2">
    <location>
        <begin position="1"/>
        <end position="25"/>
    </location>
</feature>
<accession>A0A1I4DP18</accession>
<dbReference type="RefSeq" id="WP_175534103.1">
    <property type="nucleotide sequence ID" value="NZ_FOSQ01000011.1"/>
</dbReference>
<dbReference type="PANTHER" id="PTHR42928:SF5">
    <property type="entry name" value="BLR1237 PROTEIN"/>
    <property type="match status" value="1"/>
</dbReference>